<dbReference type="Proteomes" id="UP000003165">
    <property type="component" value="Unassembled WGS sequence"/>
</dbReference>
<comment type="caution">
    <text evidence="2">The sequence shown here is derived from an EMBL/GenBank/DDBJ whole genome shotgun (WGS) entry which is preliminary data.</text>
</comment>
<protein>
    <submittedName>
        <fullName evidence="2">Transcriptional regulator, XRE family</fullName>
    </submittedName>
</protein>
<evidence type="ECO:0000313" key="2">
    <source>
        <dbReference type="EMBL" id="EEG10280.1"/>
    </source>
</evidence>
<dbReference type="PROSITE" id="PS50943">
    <property type="entry name" value="HTH_CROC1"/>
    <property type="match status" value="1"/>
</dbReference>
<organism evidence="2 3">
    <name type="scientific">Pseudogulbenkiania ferrooxidans 2002</name>
    <dbReference type="NCBI Taxonomy" id="279714"/>
    <lineage>
        <taxon>Bacteria</taxon>
        <taxon>Pseudomonadati</taxon>
        <taxon>Pseudomonadota</taxon>
        <taxon>Betaproteobacteria</taxon>
        <taxon>Neisseriales</taxon>
        <taxon>Chromobacteriaceae</taxon>
        <taxon>Pseudogulbenkiania</taxon>
    </lineage>
</organism>
<feature type="domain" description="HTH cro/C1-type" evidence="1">
    <location>
        <begin position="8"/>
        <end position="61"/>
    </location>
</feature>
<dbReference type="Gene3D" id="1.10.260.40">
    <property type="entry name" value="lambda repressor-like DNA-binding domains"/>
    <property type="match status" value="1"/>
</dbReference>
<dbReference type="GO" id="GO:0003677">
    <property type="term" value="F:DNA binding"/>
    <property type="evidence" value="ECO:0007669"/>
    <property type="project" value="InterPro"/>
</dbReference>
<keyword evidence="3" id="KW-1185">Reference proteome</keyword>
<dbReference type="eggNOG" id="COG1974">
    <property type="taxonomic scope" value="Bacteria"/>
</dbReference>
<dbReference type="SUPFAM" id="SSF47413">
    <property type="entry name" value="lambda repressor-like DNA-binding domains"/>
    <property type="match status" value="1"/>
</dbReference>
<dbReference type="SMART" id="SM00530">
    <property type="entry name" value="HTH_XRE"/>
    <property type="match status" value="1"/>
</dbReference>
<name>B9YYS7_9NEIS</name>
<proteinExistence type="predicted"/>
<sequence>MPTFHDRLRKLKRKHGVTAKEIAADCNVSLQTVYAWLKCTMPNNNNLANLSAFFGVSSDWLANGVTTPARDDMVHQLRAMLPHLTDEQLKITVMLWRNFLHKPLDTDA</sequence>
<dbReference type="EMBL" id="ACIS01000001">
    <property type="protein sequence ID" value="EEG10280.1"/>
    <property type="molecule type" value="Genomic_DNA"/>
</dbReference>
<evidence type="ECO:0000313" key="3">
    <source>
        <dbReference type="Proteomes" id="UP000003165"/>
    </source>
</evidence>
<evidence type="ECO:0000259" key="1">
    <source>
        <dbReference type="PROSITE" id="PS50943"/>
    </source>
</evidence>
<dbReference type="RefSeq" id="WP_008952282.1">
    <property type="nucleotide sequence ID" value="NZ_ACIS01000001.1"/>
</dbReference>
<reference evidence="2 3" key="1">
    <citation type="submission" date="2009-02" db="EMBL/GenBank/DDBJ databases">
        <title>Sequencing of the draft genome and assembly of Lutiella nitroferrum 2002.</title>
        <authorList>
            <consortium name="US DOE Joint Genome Institute (JGI-PGF)"/>
            <person name="Lucas S."/>
            <person name="Copeland A."/>
            <person name="Lapidus A."/>
            <person name="Glavina del Rio T."/>
            <person name="Tice H."/>
            <person name="Bruce D."/>
            <person name="Goodwin L."/>
            <person name="Pitluck S."/>
            <person name="Larimer F."/>
            <person name="Land M.L."/>
            <person name="Hauser L."/>
            <person name="Coates J.D."/>
        </authorList>
    </citation>
    <scope>NUCLEOTIDE SEQUENCE [LARGE SCALE GENOMIC DNA]</scope>
    <source>
        <strain evidence="2 3">2002</strain>
    </source>
</reference>
<dbReference type="InterPro" id="IPR010982">
    <property type="entry name" value="Lambda_DNA-bd_dom_sf"/>
</dbReference>
<dbReference type="AlphaFoldDB" id="B9YYS7"/>
<dbReference type="InterPro" id="IPR001387">
    <property type="entry name" value="Cro/C1-type_HTH"/>
</dbReference>
<dbReference type="Pfam" id="PF01381">
    <property type="entry name" value="HTH_3"/>
    <property type="match status" value="1"/>
</dbReference>
<accession>B9YYS7</accession>
<gene>
    <name evidence="2" type="ORF">FuraDRAFT_0262</name>
</gene>
<dbReference type="CDD" id="cd00093">
    <property type="entry name" value="HTH_XRE"/>
    <property type="match status" value="1"/>
</dbReference>